<dbReference type="GO" id="GO:0052749">
    <property type="term" value="F:glucose-6-phosphate dehydrogenase (coenzyme F420) activity"/>
    <property type="evidence" value="ECO:0007669"/>
    <property type="project" value="UniProtKB-EC"/>
</dbReference>
<sequence length="373" mass="40962">MTTPARTADLSTYLISGAVSAQPKDRQFDTEYRTVAEGIQDGVDADRLGFHRAFLSERYDIKHADVILSGIAARTSTILLATGTIDPQTRQVWNVAAFGATMQSCYGPRTMICLGLGDDMIFKRMGVRKAKYREMIEYASLYRALWRGESVSYAGQSGSFENFSFSETYDGPPPELWLGSFANLKGAEAIAAGFDGVVLPPVFTPRATEAAVARIRAACERIDRDPATVRICQSVITAPELSEEEFRQLAHGRATSYFVYPGYGENLARVNGWDEKVVLDVRNHPIFTGLAKVADMELHRHQMMDAAALIPDEWMLDSCAFGTAEECAANLQRFADAGADEITTYGSTPAQNATLLAVWKDRANRAASISRPL</sequence>
<evidence type="ECO:0000313" key="4">
    <source>
        <dbReference type="EMBL" id="PQM45416.1"/>
    </source>
</evidence>
<protein>
    <submittedName>
        <fullName evidence="4">F420-dependent glucose-6-phosphate dehydrogenase</fullName>
        <ecNumber evidence="4">1.1.98.2</ecNumber>
    </submittedName>
    <submittedName>
        <fullName evidence="3">LLM class F420-dependent oxidoreductase</fullName>
    </submittedName>
</protein>
<keyword evidence="5" id="KW-1185">Reference proteome</keyword>
<dbReference type="Pfam" id="PF00296">
    <property type="entry name" value="Bac_luciferase"/>
    <property type="match status" value="1"/>
</dbReference>
<evidence type="ECO:0000313" key="5">
    <source>
        <dbReference type="Proteomes" id="UP000179734"/>
    </source>
</evidence>
<dbReference type="Gene3D" id="3.20.20.30">
    <property type="entry name" value="Luciferase-like domain"/>
    <property type="match status" value="1"/>
</dbReference>
<evidence type="ECO:0000259" key="2">
    <source>
        <dbReference type="Pfam" id="PF00296"/>
    </source>
</evidence>
<dbReference type="GO" id="GO:0016705">
    <property type="term" value="F:oxidoreductase activity, acting on paired donors, with incorporation or reduction of molecular oxygen"/>
    <property type="evidence" value="ECO:0007669"/>
    <property type="project" value="InterPro"/>
</dbReference>
<dbReference type="InterPro" id="IPR036661">
    <property type="entry name" value="Luciferase-like_sf"/>
</dbReference>
<dbReference type="InterPro" id="IPR022378">
    <property type="entry name" value="F420_OxRdatse_MSMEG2249_pred"/>
</dbReference>
<dbReference type="Proteomes" id="UP000238296">
    <property type="component" value="Unassembled WGS sequence"/>
</dbReference>
<dbReference type="EC" id="1.1.98.2" evidence="4"/>
<reference evidence="3 5" key="1">
    <citation type="submission" date="2016-10" db="EMBL/GenBank/DDBJ databases">
        <title>Genome sequence of Mycobacterium talmonii.</title>
        <authorList>
            <person name="Greninger A.L."/>
            <person name="Elliott B."/>
            <person name="Vasireddy S."/>
            <person name="Vasireddy R."/>
        </authorList>
    </citation>
    <scope>NUCLEOTIDE SEQUENCE [LARGE SCALE GENOMIC DNA]</scope>
    <source>
        <strain evidence="3">MO-5499</strain>
        <strain evidence="5">NE-TNMC-100812</strain>
    </source>
</reference>
<dbReference type="InterPro" id="IPR050564">
    <property type="entry name" value="F420-G6PD/mer"/>
</dbReference>
<keyword evidence="1 4" id="KW-0560">Oxidoreductase</keyword>
<evidence type="ECO:0000313" key="6">
    <source>
        <dbReference type="Proteomes" id="UP000238296"/>
    </source>
</evidence>
<gene>
    <name evidence="4" type="primary">fgd_5</name>
    <name evidence="3" type="ORF">BKN37_05790</name>
    <name evidence="4" type="ORF">C1Y40_04452</name>
</gene>
<feature type="domain" description="Luciferase-like" evidence="2">
    <location>
        <begin position="34"/>
        <end position="341"/>
    </location>
</feature>
<reference evidence="4 6" key="2">
    <citation type="journal article" date="2017" name="Int. J. Syst. Evol. Microbiol.">
        <title>Mycobacterium talmoniae sp. nov., a slowly growing mycobacterium isolated from human respiratory samples.</title>
        <authorList>
            <person name="Davidson R.M."/>
            <person name="DeGroote M.A."/>
            <person name="Marola J.L."/>
            <person name="Buss S."/>
            <person name="Jones V."/>
            <person name="McNeil M.R."/>
            <person name="Freifeld A.G."/>
            <person name="Elaine Epperson L."/>
            <person name="Hasan N.A."/>
            <person name="Jackson M."/>
            <person name="Iwen P.C."/>
            <person name="Salfinger M."/>
            <person name="Strong M."/>
        </authorList>
    </citation>
    <scope>NUCLEOTIDE SEQUENCE [LARGE SCALE GENOMIC DNA]</scope>
    <source>
        <strain evidence="4 6">ATCC BAA-2683</strain>
    </source>
</reference>
<accession>A0A1S1NLJ6</accession>
<dbReference type="InterPro" id="IPR011251">
    <property type="entry name" value="Luciferase-like_dom"/>
</dbReference>
<evidence type="ECO:0000313" key="3">
    <source>
        <dbReference type="EMBL" id="OHV05456.1"/>
    </source>
</evidence>
<dbReference type="AlphaFoldDB" id="A0A1S1NLJ6"/>
<dbReference type="NCBIfam" id="TIGR03857">
    <property type="entry name" value="F420_MSMEG_2249"/>
    <property type="match status" value="1"/>
</dbReference>
<dbReference type="SUPFAM" id="SSF51679">
    <property type="entry name" value="Bacterial luciferase-like"/>
    <property type="match status" value="1"/>
</dbReference>
<dbReference type="Proteomes" id="UP000179734">
    <property type="component" value="Unassembled WGS sequence"/>
</dbReference>
<dbReference type="PANTHER" id="PTHR43244">
    <property type="match status" value="1"/>
</dbReference>
<dbReference type="PANTHER" id="PTHR43244:SF1">
    <property type="entry name" value="5,10-METHYLENETETRAHYDROMETHANOPTERIN REDUCTASE"/>
    <property type="match status" value="1"/>
</dbReference>
<proteinExistence type="predicted"/>
<evidence type="ECO:0000256" key="1">
    <source>
        <dbReference type="ARBA" id="ARBA00023002"/>
    </source>
</evidence>
<comment type="caution">
    <text evidence="3">The sequence shown here is derived from an EMBL/GenBank/DDBJ whole genome shotgun (WGS) entry which is preliminary data.</text>
</comment>
<dbReference type="EMBL" id="PPEA01000651">
    <property type="protein sequence ID" value="PQM45416.1"/>
    <property type="molecule type" value="Genomic_DNA"/>
</dbReference>
<organism evidence="3 5">
    <name type="scientific">Mycobacterium talmoniae</name>
    <dbReference type="NCBI Taxonomy" id="1858794"/>
    <lineage>
        <taxon>Bacteria</taxon>
        <taxon>Bacillati</taxon>
        <taxon>Actinomycetota</taxon>
        <taxon>Actinomycetes</taxon>
        <taxon>Mycobacteriales</taxon>
        <taxon>Mycobacteriaceae</taxon>
        <taxon>Mycobacterium</taxon>
    </lineage>
</organism>
<dbReference type="EMBL" id="MLQM01000017">
    <property type="protein sequence ID" value="OHV05456.1"/>
    <property type="molecule type" value="Genomic_DNA"/>
</dbReference>
<dbReference type="RefSeq" id="WP_071023063.1">
    <property type="nucleotide sequence ID" value="NZ_MLQM01000017.1"/>
</dbReference>
<reference evidence="4" key="3">
    <citation type="submission" date="2018-01" db="EMBL/GenBank/DDBJ databases">
        <authorList>
            <person name="Gaut B.S."/>
            <person name="Morton B.R."/>
            <person name="Clegg M.T."/>
            <person name="Duvall M.R."/>
        </authorList>
    </citation>
    <scope>NUCLEOTIDE SEQUENCE</scope>
    <source>
        <strain evidence="4">ATCC BAA-2683</strain>
    </source>
</reference>
<name>A0A1S1NLJ6_9MYCO</name>